<comment type="catalytic activity">
    <reaction evidence="1 5 6">
        <text>[protein]-peptidylproline (omega=180) = [protein]-peptidylproline (omega=0)</text>
        <dbReference type="Rhea" id="RHEA:16237"/>
        <dbReference type="Rhea" id="RHEA-COMP:10747"/>
        <dbReference type="Rhea" id="RHEA-COMP:10748"/>
        <dbReference type="ChEBI" id="CHEBI:83833"/>
        <dbReference type="ChEBI" id="CHEBI:83834"/>
        <dbReference type="EC" id="5.2.1.8"/>
    </reaction>
</comment>
<dbReference type="PANTHER" id="PTHR43811:SF19">
    <property type="entry name" value="39 KDA FK506-BINDING NUCLEAR PROTEIN"/>
    <property type="match status" value="1"/>
</dbReference>
<accession>A0ABR7X577</accession>
<dbReference type="PANTHER" id="PTHR43811">
    <property type="entry name" value="FKBP-TYPE PEPTIDYL-PROLYL CIS-TRANS ISOMERASE FKPA"/>
    <property type="match status" value="1"/>
</dbReference>
<dbReference type="SUPFAM" id="SSF54534">
    <property type="entry name" value="FKBP-like"/>
    <property type="match status" value="1"/>
</dbReference>
<evidence type="ECO:0000256" key="3">
    <source>
        <dbReference type="ARBA" id="ARBA00023110"/>
    </source>
</evidence>
<reference evidence="9 10" key="1">
    <citation type="submission" date="2020-09" db="EMBL/GenBank/DDBJ databases">
        <title>Novel species of Mucilaginibacter isolated from a glacier on the Tibetan Plateau.</title>
        <authorList>
            <person name="Liu Q."/>
            <person name="Xin Y.-H."/>
        </authorList>
    </citation>
    <scope>NUCLEOTIDE SEQUENCE [LARGE SCALE GENOMIC DNA]</scope>
    <source>
        <strain evidence="9 10">CGMCC 1.13878</strain>
    </source>
</reference>
<feature type="domain" description="PPIase FKBP-type" evidence="8">
    <location>
        <begin position="72"/>
        <end position="155"/>
    </location>
</feature>
<dbReference type="Proteomes" id="UP000618754">
    <property type="component" value="Unassembled WGS sequence"/>
</dbReference>
<gene>
    <name evidence="9" type="ORF">IDJ75_10560</name>
</gene>
<name>A0ABR7X577_9SPHI</name>
<comment type="caution">
    <text evidence="9">The sequence shown here is derived from an EMBL/GenBank/DDBJ whole genome shotgun (WGS) entry which is preliminary data.</text>
</comment>
<protein>
    <recommendedName>
        <fullName evidence="6">Peptidyl-prolyl cis-trans isomerase</fullName>
        <ecNumber evidence="6">5.2.1.8</ecNumber>
    </recommendedName>
</protein>
<evidence type="ECO:0000256" key="5">
    <source>
        <dbReference type="PROSITE-ProRule" id="PRU00277"/>
    </source>
</evidence>
<keyword evidence="3 5" id="KW-0697">Rotamase</keyword>
<keyword evidence="10" id="KW-1185">Reference proteome</keyword>
<dbReference type="Gene3D" id="3.10.50.40">
    <property type="match status" value="1"/>
</dbReference>
<comment type="similarity">
    <text evidence="2 6">Belongs to the FKBP-type PPIase family.</text>
</comment>
<dbReference type="RefSeq" id="WP_191175578.1">
    <property type="nucleotide sequence ID" value="NZ_JACWMW010000002.1"/>
</dbReference>
<keyword evidence="7" id="KW-0732">Signal</keyword>
<evidence type="ECO:0000313" key="10">
    <source>
        <dbReference type="Proteomes" id="UP000618754"/>
    </source>
</evidence>
<feature type="chain" id="PRO_5046186773" description="Peptidyl-prolyl cis-trans isomerase" evidence="7">
    <location>
        <begin position="19"/>
        <end position="155"/>
    </location>
</feature>
<evidence type="ECO:0000256" key="2">
    <source>
        <dbReference type="ARBA" id="ARBA00006577"/>
    </source>
</evidence>
<dbReference type="InterPro" id="IPR001179">
    <property type="entry name" value="PPIase_FKBP_dom"/>
</dbReference>
<evidence type="ECO:0000256" key="4">
    <source>
        <dbReference type="ARBA" id="ARBA00023235"/>
    </source>
</evidence>
<dbReference type="EMBL" id="JACWMW010000002">
    <property type="protein sequence ID" value="MBD1385720.1"/>
    <property type="molecule type" value="Genomic_DNA"/>
</dbReference>
<feature type="signal peptide" evidence="7">
    <location>
        <begin position="1"/>
        <end position="18"/>
    </location>
</feature>
<evidence type="ECO:0000256" key="7">
    <source>
        <dbReference type="SAM" id="SignalP"/>
    </source>
</evidence>
<dbReference type="PROSITE" id="PS50059">
    <property type="entry name" value="FKBP_PPIASE"/>
    <property type="match status" value="1"/>
</dbReference>
<organism evidence="9 10">
    <name type="scientific">Mucilaginibacter rigui</name>
    <dbReference type="NCBI Taxonomy" id="534635"/>
    <lineage>
        <taxon>Bacteria</taxon>
        <taxon>Pseudomonadati</taxon>
        <taxon>Bacteroidota</taxon>
        <taxon>Sphingobacteriia</taxon>
        <taxon>Sphingobacteriales</taxon>
        <taxon>Sphingobacteriaceae</taxon>
        <taxon>Mucilaginibacter</taxon>
    </lineage>
</organism>
<keyword evidence="4 5" id="KW-0413">Isomerase</keyword>
<dbReference type="GO" id="GO:0016853">
    <property type="term" value="F:isomerase activity"/>
    <property type="evidence" value="ECO:0007669"/>
    <property type="project" value="UniProtKB-KW"/>
</dbReference>
<evidence type="ECO:0000256" key="6">
    <source>
        <dbReference type="RuleBase" id="RU003915"/>
    </source>
</evidence>
<dbReference type="Pfam" id="PF00254">
    <property type="entry name" value="FKBP_C"/>
    <property type="match status" value="1"/>
</dbReference>
<dbReference type="EC" id="5.2.1.8" evidence="6"/>
<evidence type="ECO:0000256" key="1">
    <source>
        <dbReference type="ARBA" id="ARBA00000971"/>
    </source>
</evidence>
<evidence type="ECO:0000259" key="8">
    <source>
        <dbReference type="PROSITE" id="PS50059"/>
    </source>
</evidence>
<proteinExistence type="inferred from homology"/>
<evidence type="ECO:0000313" key="9">
    <source>
        <dbReference type="EMBL" id="MBD1385720.1"/>
    </source>
</evidence>
<dbReference type="PROSITE" id="PS51257">
    <property type="entry name" value="PROKAR_LIPOPROTEIN"/>
    <property type="match status" value="1"/>
</dbReference>
<sequence>MKKYILILTLLISVFASCKKDDNFNADTQAAKDEADIQAYLKANPSINATKDANGVYYQVITAGTGANPTGANTVTVNYTGKLLNGSQFDAGTGFSANLAGGVIKGWTLGIPHGKVGGRLLLIIPSVLAYGNTSPGAGIPKNSVLVFTIDILGIK</sequence>
<dbReference type="InterPro" id="IPR046357">
    <property type="entry name" value="PPIase_dom_sf"/>
</dbReference>